<proteinExistence type="inferred from homology"/>
<organism evidence="4 5">
    <name type="scientific">Nocardioides taihuensis</name>
    <dbReference type="NCBI Taxonomy" id="1835606"/>
    <lineage>
        <taxon>Bacteria</taxon>
        <taxon>Bacillati</taxon>
        <taxon>Actinomycetota</taxon>
        <taxon>Actinomycetes</taxon>
        <taxon>Propionibacteriales</taxon>
        <taxon>Nocardioidaceae</taxon>
        <taxon>Nocardioides</taxon>
    </lineage>
</organism>
<keyword evidence="2" id="KW-0732">Signal</keyword>
<feature type="domain" description="Leucine-binding protein" evidence="3">
    <location>
        <begin position="30"/>
        <end position="360"/>
    </location>
</feature>
<reference evidence="5" key="1">
    <citation type="journal article" date="2019" name="Int. J. Syst. Evol. Microbiol.">
        <title>The Global Catalogue of Microorganisms (GCM) 10K type strain sequencing project: providing services to taxonomists for standard genome sequencing and annotation.</title>
        <authorList>
            <consortium name="The Broad Institute Genomics Platform"/>
            <consortium name="The Broad Institute Genome Sequencing Center for Infectious Disease"/>
            <person name="Wu L."/>
            <person name="Ma J."/>
        </authorList>
    </citation>
    <scope>NUCLEOTIDE SEQUENCE [LARGE SCALE GENOMIC DNA]</scope>
    <source>
        <strain evidence="5">DFY41</strain>
    </source>
</reference>
<sequence length="392" mass="40829">MSTEATGEKPAESASLIAVDDSAAKPSGDPIVIGQTAGLTGFMSVFDLPIQEGMKMAIDDLNASGGILGRPVELVTTDNGTDVAKIQTAAEGLVEKGADVAIVSCDYDIGGPAARTANAKGVIAFGCAGADEFGAKGLGPLTYNINHGTRADGASMAEYIKAKGYTKPFVITDLALQFTQTMGDAFVTRAEELGLELAGQEDYQNGDASAAAQIASIRQSQADVVIVASYPPGGATLLRQMRTAGIELPLIIGSAFDGVYWLDAIKDPGDMSILVPASLYGDDFSAARNEFFDRFEQETGEAPASGMYPAFGYSMVQAFALAAEEAGSIETEAVQAALDEFTDVGLLIGTTTYTPECHIPTPRPYHVISYDGDAPKVVDYLSSVTVPGEQPC</sequence>
<comment type="similarity">
    <text evidence="1">Belongs to the leucine-binding protein family.</text>
</comment>
<dbReference type="PANTHER" id="PTHR30483:SF6">
    <property type="entry name" value="PERIPLASMIC BINDING PROTEIN OF ABC TRANSPORTER FOR NATURAL AMINO ACIDS"/>
    <property type="match status" value="1"/>
</dbReference>
<name>A0ABW0BFU1_9ACTN</name>
<gene>
    <name evidence="4" type="ORF">ACFPGP_05785</name>
</gene>
<dbReference type="Proteomes" id="UP001596087">
    <property type="component" value="Unassembled WGS sequence"/>
</dbReference>
<dbReference type="PANTHER" id="PTHR30483">
    <property type="entry name" value="LEUCINE-SPECIFIC-BINDING PROTEIN"/>
    <property type="match status" value="1"/>
</dbReference>
<dbReference type="Pfam" id="PF13458">
    <property type="entry name" value="Peripla_BP_6"/>
    <property type="match status" value="1"/>
</dbReference>
<protein>
    <submittedName>
        <fullName evidence="4">ABC transporter substrate-binding protein</fullName>
    </submittedName>
</protein>
<keyword evidence="5" id="KW-1185">Reference proteome</keyword>
<dbReference type="InterPro" id="IPR051010">
    <property type="entry name" value="BCAA_transport"/>
</dbReference>
<dbReference type="RefSeq" id="WP_378588150.1">
    <property type="nucleotide sequence ID" value="NZ_JBHSKD010000006.1"/>
</dbReference>
<evidence type="ECO:0000259" key="3">
    <source>
        <dbReference type="Pfam" id="PF13458"/>
    </source>
</evidence>
<evidence type="ECO:0000256" key="1">
    <source>
        <dbReference type="ARBA" id="ARBA00010062"/>
    </source>
</evidence>
<dbReference type="EMBL" id="JBHSKD010000006">
    <property type="protein sequence ID" value="MFC5176174.1"/>
    <property type="molecule type" value="Genomic_DNA"/>
</dbReference>
<dbReference type="Gene3D" id="3.40.50.2300">
    <property type="match status" value="2"/>
</dbReference>
<evidence type="ECO:0000313" key="4">
    <source>
        <dbReference type="EMBL" id="MFC5176174.1"/>
    </source>
</evidence>
<evidence type="ECO:0000256" key="2">
    <source>
        <dbReference type="ARBA" id="ARBA00022729"/>
    </source>
</evidence>
<comment type="caution">
    <text evidence="4">The sequence shown here is derived from an EMBL/GenBank/DDBJ whole genome shotgun (WGS) entry which is preliminary data.</text>
</comment>
<dbReference type="InterPro" id="IPR028081">
    <property type="entry name" value="Leu-bd"/>
</dbReference>
<evidence type="ECO:0000313" key="5">
    <source>
        <dbReference type="Proteomes" id="UP001596087"/>
    </source>
</evidence>
<dbReference type="SUPFAM" id="SSF53822">
    <property type="entry name" value="Periplasmic binding protein-like I"/>
    <property type="match status" value="1"/>
</dbReference>
<dbReference type="InterPro" id="IPR028082">
    <property type="entry name" value="Peripla_BP_I"/>
</dbReference>
<accession>A0ABW0BFU1</accession>